<dbReference type="RefSeq" id="WP_172170022.1">
    <property type="nucleotide sequence ID" value="NZ_CP053565.1"/>
</dbReference>
<dbReference type="KEGG" id="pbro:HOP40_34965"/>
<reference evidence="2 3" key="1">
    <citation type="submission" date="2020-05" db="EMBL/GenBank/DDBJ databases">
        <authorList>
            <person name="Mo P."/>
        </authorList>
    </citation>
    <scope>NUCLEOTIDE SEQUENCE [LARGE SCALE GENOMIC DNA]</scope>
    <source>
        <strain evidence="2 3">Gen01</strain>
        <plasmid evidence="2 3">unnamed1</plasmid>
    </source>
</reference>
<gene>
    <name evidence="2" type="ORF">HOP40_34965</name>
</gene>
<sequence length="65" mass="7098">MFRVVTYPEAAEQLAALPAHMLADYARVLDAITAAPWDGAPHNAAASEHPHREHRRDLEAGSPAR</sequence>
<dbReference type="Proteomes" id="UP000505377">
    <property type="component" value="Plasmid unnamed1"/>
</dbReference>
<evidence type="ECO:0000313" key="2">
    <source>
        <dbReference type="EMBL" id="QJY51185.1"/>
    </source>
</evidence>
<name>A0A6M6JUU4_9PSEU</name>
<feature type="compositionally biased region" description="Basic and acidic residues" evidence="1">
    <location>
        <begin position="48"/>
        <end position="59"/>
    </location>
</feature>
<protein>
    <submittedName>
        <fullName evidence="2">Uncharacterized protein</fullName>
    </submittedName>
</protein>
<keyword evidence="3" id="KW-1185">Reference proteome</keyword>
<evidence type="ECO:0000313" key="3">
    <source>
        <dbReference type="Proteomes" id="UP000505377"/>
    </source>
</evidence>
<proteinExistence type="predicted"/>
<evidence type="ECO:0000256" key="1">
    <source>
        <dbReference type="SAM" id="MobiDB-lite"/>
    </source>
</evidence>
<dbReference type="EMBL" id="CP053565">
    <property type="protein sequence ID" value="QJY51185.1"/>
    <property type="molecule type" value="Genomic_DNA"/>
</dbReference>
<dbReference type="AlphaFoldDB" id="A0A6M6JUU4"/>
<keyword evidence="2" id="KW-0614">Plasmid</keyword>
<geneLocation type="plasmid" evidence="2 3">
    <name>unnamed1</name>
</geneLocation>
<organism evidence="2 3">
    <name type="scientific">Pseudonocardia broussonetiae</name>
    <dbReference type="NCBI Taxonomy" id="2736640"/>
    <lineage>
        <taxon>Bacteria</taxon>
        <taxon>Bacillati</taxon>
        <taxon>Actinomycetota</taxon>
        <taxon>Actinomycetes</taxon>
        <taxon>Pseudonocardiales</taxon>
        <taxon>Pseudonocardiaceae</taxon>
        <taxon>Pseudonocardia</taxon>
    </lineage>
</organism>
<feature type="region of interest" description="Disordered" evidence="1">
    <location>
        <begin position="38"/>
        <end position="65"/>
    </location>
</feature>
<accession>A0A6M6JUU4</accession>